<dbReference type="Proteomes" id="UP000499080">
    <property type="component" value="Unassembled WGS sequence"/>
</dbReference>
<gene>
    <name evidence="1" type="ORF">AVEN_173032_1</name>
</gene>
<accession>A0A4Y2LS33</accession>
<organism evidence="1 2">
    <name type="scientific">Araneus ventricosus</name>
    <name type="common">Orbweaver spider</name>
    <name type="synonym">Epeira ventricosa</name>
    <dbReference type="NCBI Taxonomy" id="182803"/>
    <lineage>
        <taxon>Eukaryota</taxon>
        <taxon>Metazoa</taxon>
        <taxon>Ecdysozoa</taxon>
        <taxon>Arthropoda</taxon>
        <taxon>Chelicerata</taxon>
        <taxon>Arachnida</taxon>
        <taxon>Araneae</taxon>
        <taxon>Araneomorphae</taxon>
        <taxon>Entelegynae</taxon>
        <taxon>Araneoidea</taxon>
        <taxon>Araneidae</taxon>
        <taxon>Araneus</taxon>
    </lineage>
</organism>
<dbReference type="AlphaFoldDB" id="A0A4Y2LS33"/>
<evidence type="ECO:0000313" key="2">
    <source>
        <dbReference type="Proteomes" id="UP000499080"/>
    </source>
</evidence>
<comment type="caution">
    <text evidence="1">The sequence shown here is derived from an EMBL/GenBank/DDBJ whole genome shotgun (WGS) entry which is preliminary data.</text>
</comment>
<dbReference type="EMBL" id="BGPR01006197">
    <property type="protein sequence ID" value="GBN16880.1"/>
    <property type="molecule type" value="Genomic_DNA"/>
</dbReference>
<keyword evidence="2" id="KW-1185">Reference proteome</keyword>
<proteinExistence type="predicted"/>
<name>A0A4Y2LS33_ARAVE</name>
<sequence length="92" mass="10721">MSSLQYRFHKSFRNDETADGDYHQLLVFSKSTRDDILNDAPANIEAWRQSAFRLTRHLGRQESRDGPKSRDIPIWYLNGRDAPLLCSSLPRN</sequence>
<protein>
    <submittedName>
        <fullName evidence="1">Uncharacterized protein</fullName>
    </submittedName>
</protein>
<evidence type="ECO:0000313" key="1">
    <source>
        <dbReference type="EMBL" id="GBN16880.1"/>
    </source>
</evidence>
<reference evidence="1 2" key="1">
    <citation type="journal article" date="2019" name="Sci. Rep.">
        <title>Orb-weaving spider Araneus ventricosus genome elucidates the spidroin gene catalogue.</title>
        <authorList>
            <person name="Kono N."/>
            <person name="Nakamura H."/>
            <person name="Ohtoshi R."/>
            <person name="Moran D.A.P."/>
            <person name="Shinohara A."/>
            <person name="Yoshida Y."/>
            <person name="Fujiwara M."/>
            <person name="Mori M."/>
            <person name="Tomita M."/>
            <person name="Arakawa K."/>
        </authorList>
    </citation>
    <scope>NUCLEOTIDE SEQUENCE [LARGE SCALE GENOMIC DNA]</scope>
</reference>